<dbReference type="Proteomes" id="UP000183447">
    <property type="component" value="Unassembled WGS sequence"/>
</dbReference>
<sequence>MARKPNYDFERRERERLKALKAAARAEAKLKPPVDEAQAPSPDDETPGH</sequence>
<evidence type="ECO:0000313" key="3">
    <source>
        <dbReference type="Proteomes" id="UP000183447"/>
    </source>
</evidence>
<organism evidence="2 3">
    <name type="scientific">Devosia enhydra</name>
    <dbReference type="NCBI Taxonomy" id="665118"/>
    <lineage>
        <taxon>Bacteria</taxon>
        <taxon>Pseudomonadati</taxon>
        <taxon>Pseudomonadota</taxon>
        <taxon>Alphaproteobacteria</taxon>
        <taxon>Hyphomicrobiales</taxon>
        <taxon>Devosiaceae</taxon>
        <taxon>Devosia</taxon>
    </lineage>
</organism>
<dbReference type="AlphaFoldDB" id="A0A1K2I2Y8"/>
<dbReference type="RefSeq" id="WP_177282651.1">
    <property type="nucleotide sequence ID" value="NZ_FPKU01000004.1"/>
</dbReference>
<evidence type="ECO:0000313" key="2">
    <source>
        <dbReference type="EMBL" id="SFZ86758.1"/>
    </source>
</evidence>
<protein>
    <submittedName>
        <fullName evidence="2">Uncharacterized protein</fullName>
    </submittedName>
</protein>
<dbReference type="STRING" id="665118.SAMN02983003_3952"/>
<proteinExistence type="predicted"/>
<reference evidence="2 3" key="1">
    <citation type="submission" date="2016-11" db="EMBL/GenBank/DDBJ databases">
        <authorList>
            <person name="Jaros S."/>
            <person name="Januszkiewicz K."/>
            <person name="Wedrychowicz H."/>
        </authorList>
    </citation>
    <scope>NUCLEOTIDE SEQUENCE [LARGE SCALE GENOMIC DNA]</scope>
    <source>
        <strain evidence="2 3">ATCC 23634</strain>
    </source>
</reference>
<keyword evidence="3" id="KW-1185">Reference proteome</keyword>
<gene>
    <name evidence="2" type="ORF">SAMN02983003_3952</name>
</gene>
<dbReference type="EMBL" id="FPKU01000004">
    <property type="protein sequence ID" value="SFZ86758.1"/>
    <property type="molecule type" value="Genomic_DNA"/>
</dbReference>
<evidence type="ECO:0000256" key="1">
    <source>
        <dbReference type="SAM" id="MobiDB-lite"/>
    </source>
</evidence>
<feature type="compositionally biased region" description="Basic and acidic residues" evidence="1">
    <location>
        <begin position="24"/>
        <end position="34"/>
    </location>
</feature>
<name>A0A1K2I2Y8_9HYPH</name>
<feature type="region of interest" description="Disordered" evidence="1">
    <location>
        <begin position="24"/>
        <end position="49"/>
    </location>
</feature>
<accession>A0A1K2I2Y8</accession>